<evidence type="ECO:0000313" key="3">
    <source>
        <dbReference type="EMBL" id="OSS45453.1"/>
    </source>
</evidence>
<proteinExistence type="predicted"/>
<dbReference type="AlphaFoldDB" id="A0A1Y2LNB7"/>
<reference evidence="3 4" key="1">
    <citation type="journal article" date="2017" name="Genome Announc.">
        <title>Genome sequence of the saprophytic ascomycete Epicoccum nigrum ICMP 19927 strain isolated from New Zealand.</title>
        <authorList>
            <person name="Fokin M."/>
            <person name="Fleetwood D."/>
            <person name="Weir B.S."/>
            <person name="Villas-Boas S.G."/>
        </authorList>
    </citation>
    <scope>NUCLEOTIDE SEQUENCE [LARGE SCALE GENOMIC DNA]</scope>
    <source>
        <strain evidence="3 4">ICMP 19927</strain>
    </source>
</reference>
<evidence type="ECO:0000256" key="1">
    <source>
        <dbReference type="ARBA" id="ARBA00022723"/>
    </source>
</evidence>
<gene>
    <name evidence="3" type="ORF">B5807_10348</name>
</gene>
<organism evidence="3 4">
    <name type="scientific">Epicoccum nigrum</name>
    <name type="common">Soil fungus</name>
    <name type="synonym">Epicoccum purpurascens</name>
    <dbReference type="NCBI Taxonomy" id="105696"/>
    <lineage>
        <taxon>Eukaryota</taxon>
        <taxon>Fungi</taxon>
        <taxon>Dikarya</taxon>
        <taxon>Ascomycota</taxon>
        <taxon>Pezizomycotina</taxon>
        <taxon>Dothideomycetes</taxon>
        <taxon>Pleosporomycetidae</taxon>
        <taxon>Pleosporales</taxon>
        <taxon>Pleosporineae</taxon>
        <taxon>Didymellaceae</taxon>
        <taxon>Epicoccum</taxon>
    </lineage>
</organism>
<evidence type="ECO:0000313" key="4">
    <source>
        <dbReference type="Proteomes" id="UP000193240"/>
    </source>
</evidence>
<dbReference type="PANTHER" id="PTHR35848:SF6">
    <property type="entry name" value="CUPIN TYPE-2 DOMAIN-CONTAINING PROTEIN"/>
    <property type="match status" value="1"/>
</dbReference>
<dbReference type="InterPro" id="IPR014710">
    <property type="entry name" value="RmlC-like_jellyroll"/>
</dbReference>
<dbReference type="InParanoid" id="A0A1Y2LNB7"/>
<sequence>MTTKPSAEPLLFNAKDTSSLPLEGFADPTLGGDVTWKTLISAPQTPTDTFTVGIATCAPKQRTGCRGTLKAHRHKQAEMYHITQGKGIVTIDGKEHEVSKGCVLWIPGDAEHGTENVGDEDLVWLYVFAANGFEEIVYRFDEPGPRVVKAKL</sequence>
<dbReference type="PANTHER" id="PTHR35848">
    <property type="entry name" value="OXALATE-BINDING PROTEIN"/>
    <property type="match status" value="1"/>
</dbReference>
<dbReference type="EMBL" id="KZ107854">
    <property type="protein sequence ID" value="OSS45453.1"/>
    <property type="molecule type" value="Genomic_DNA"/>
</dbReference>
<name>A0A1Y2LNB7_EPING</name>
<keyword evidence="1" id="KW-0479">Metal-binding</keyword>
<protein>
    <recommendedName>
        <fullName evidence="2">Cupin type-2 domain-containing protein</fullName>
    </recommendedName>
</protein>
<accession>A0A1Y2LNB7</accession>
<dbReference type="InterPro" id="IPR051610">
    <property type="entry name" value="GPI/OXD"/>
</dbReference>
<keyword evidence="4" id="KW-1185">Reference proteome</keyword>
<feature type="domain" description="Cupin type-2" evidence="2">
    <location>
        <begin position="69"/>
        <end position="128"/>
    </location>
</feature>
<dbReference type="InterPro" id="IPR011051">
    <property type="entry name" value="RmlC_Cupin_sf"/>
</dbReference>
<dbReference type="InterPro" id="IPR013096">
    <property type="entry name" value="Cupin_2"/>
</dbReference>
<dbReference type="Gene3D" id="2.60.120.10">
    <property type="entry name" value="Jelly Rolls"/>
    <property type="match status" value="1"/>
</dbReference>
<dbReference type="Pfam" id="PF07883">
    <property type="entry name" value="Cupin_2"/>
    <property type="match status" value="1"/>
</dbReference>
<dbReference type="Proteomes" id="UP000193240">
    <property type="component" value="Unassembled WGS sequence"/>
</dbReference>
<evidence type="ECO:0000259" key="2">
    <source>
        <dbReference type="Pfam" id="PF07883"/>
    </source>
</evidence>
<dbReference type="GO" id="GO:0046872">
    <property type="term" value="F:metal ion binding"/>
    <property type="evidence" value="ECO:0007669"/>
    <property type="project" value="UniProtKB-KW"/>
</dbReference>
<dbReference type="SUPFAM" id="SSF51182">
    <property type="entry name" value="RmlC-like cupins"/>
    <property type="match status" value="1"/>
</dbReference>
<dbReference type="OMA" id="IATCAPK"/>